<name>A0A7Y6EFN5_9SPHN</name>
<feature type="transmembrane region" description="Helical" evidence="1">
    <location>
        <begin position="12"/>
        <end position="34"/>
    </location>
</feature>
<keyword evidence="1" id="KW-0812">Transmembrane</keyword>
<gene>
    <name evidence="2" type="ORF">HP438_03045</name>
</gene>
<accession>A0A7Y6EFN5</accession>
<dbReference type="Proteomes" id="UP000536441">
    <property type="component" value="Unassembled WGS sequence"/>
</dbReference>
<organism evidence="2 3">
    <name type="scientific">Sphingomonas zeae</name>
    <dbReference type="NCBI Taxonomy" id="1646122"/>
    <lineage>
        <taxon>Bacteria</taxon>
        <taxon>Pseudomonadati</taxon>
        <taxon>Pseudomonadota</taxon>
        <taxon>Alphaproteobacteria</taxon>
        <taxon>Sphingomonadales</taxon>
        <taxon>Sphingomonadaceae</taxon>
        <taxon>Sphingomonas</taxon>
    </lineage>
</organism>
<reference evidence="2 3" key="1">
    <citation type="submission" date="2020-05" db="EMBL/GenBank/DDBJ databases">
        <title>Genome Sequencing of Type Strains.</title>
        <authorList>
            <person name="Lemaire J.F."/>
            <person name="Inderbitzin P."/>
            <person name="Gregorio O.A."/>
            <person name="Collins S.B."/>
            <person name="Wespe N."/>
            <person name="Knight-Connoni V."/>
        </authorList>
    </citation>
    <scope>NUCLEOTIDE SEQUENCE [LARGE SCALE GENOMIC DNA]</scope>
    <source>
        <strain evidence="2 3">DSM 100049</strain>
    </source>
</reference>
<evidence type="ECO:0000313" key="2">
    <source>
        <dbReference type="EMBL" id="NUU45953.1"/>
    </source>
</evidence>
<comment type="caution">
    <text evidence="2">The sequence shown here is derived from an EMBL/GenBank/DDBJ whole genome shotgun (WGS) entry which is preliminary data.</text>
</comment>
<keyword evidence="1" id="KW-1133">Transmembrane helix</keyword>
<keyword evidence="3" id="KW-1185">Reference proteome</keyword>
<evidence type="ECO:0000313" key="3">
    <source>
        <dbReference type="Proteomes" id="UP000536441"/>
    </source>
</evidence>
<protein>
    <submittedName>
        <fullName evidence="2">Uncharacterized protein</fullName>
    </submittedName>
</protein>
<feature type="transmembrane region" description="Helical" evidence="1">
    <location>
        <begin position="40"/>
        <end position="58"/>
    </location>
</feature>
<keyword evidence="1" id="KW-0472">Membrane</keyword>
<sequence length="61" mass="6332">MIEPKRQRPPQSSVHAGGIFIALGVIGGILAGLATGEVTMGVLIGLAIGIVVALLIWWRGR</sequence>
<dbReference type="EMBL" id="JABMCH010000050">
    <property type="protein sequence ID" value="NUU45953.1"/>
    <property type="molecule type" value="Genomic_DNA"/>
</dbReference>
<evidence type="ECO:0000256" key="1">
    <source>
        <dbReference type="SAM" id="Phobius"/>
    </source>
</evidence>
<dbReference type="AlphaFoldDB" id="A0A7Y6EFN5"/>
<dbReference type="RefSeq" id="WP_175310734.1">
    <property type="nucleotide sequence ID" value="NZ_CBCRYR010000030.1"/>
</dbReference>
<proteinExistence type="predicted"/>